<feature type="region of interest" description="Disordered" evidence="1">
    <location>
        <begin position="1"/>
        <end position="37"/>
    </location>
</feature>
<dbReference type="AlphaFoldDB" id="A0A7S3TSM3"/>
<evidence type="ECO:0000313" key="2">
    <source>
        <dbReference type="EMBL" id="CAE0592408.1"/>
    </source>
</evidence>
<dbReference type="EMBL" id="HBIR01055517">
    <property type="protein sequence ID" value="CAE0592408.1"/>
    <property type="molecule type" value="Transcribed_RNA"/>
</dbReference>
<protein>
    <submittedName>
        <fullName evidence="2">Uncharacterized protein</fullName>
    </submittedName>
</protein>
<gene>
    <name evidence="2" type="ORF">EHUX00137_LOCUS43242</name>
</gene>
<feature type="compositionally biased region" description="Low complexity" evidence="1">
    <location>
        <begin position="1"/>
        <end position="19"/>
    </location>
</feature>
<feature type="region of interest" description="Disordered" evidence="1">
    <location>
        <begin position="625"/>
        <end position="656"/>
    </location>
</feature>
<organism evidence="2">
    <name type="scientific">Emiliania huxleyi</name>
    <name type="common">Coccolithophore</name>
    <name type="synonym">Pontosphaera huxleyi</name>
    <dbReference type="NCBI Taxonomy" id="2903"/>
    <lineage>
        <taxon>Eukaryota</taxon>
        <taxon>Haptista</taxon>
        <taxon>Haptophyta</taxon>
        <taxon>Prymnesiophyceae</taxon>
        <taxon>Isochrysidales</taxon>
        <taxon>Noelaerhabdaceae</taxon>
        <taxon>Emiliania</taxon>
    </lineage>
</organism>
<sequence length="719" mass="78473">MPSTPSSPRRARASTSRATPRADRRRRVPPLPRARTAPRVALRCAPLLQCARPCHRDPRQRRAGELPQPPAPGAGTMPVAGLPLLPLLLARARPSHAQDASSPFELRSSARAAVRTYAALIGTATGREPFESRSRADADRYAATLYKHSLKKLTYPLENLLTLFEARDVLGLSAAEAQNVLGAACRTADLLLDLRADKLATRAANASRAEELAAWPEQQSMRCWPVYLYDKTSFEEGSKKKDCVDLLHTPAAQRNFASPQCTKNCDYNSHQIVEYYTGGHLMYALAALGDNLAKLGRASDAARYITAVSECVYDRLFSLHPPFDAQQRVVDAAVEDAEWSWRSYMLTCDPCTNTPQAFNHAGFLAIAVDRLARAIEANGGASHELPGGLKLVERLRAVASAFVAHWQESATAVELDDGATVLRWKYRDYCLPDMLPDRPEDINHASYDVHQLGLLFHRGDNPHGLTLEYMQALMNTFVRVYVLNRSATDFDRFACDQSGTTVDEKGCSSGRAKDERVLHAANWLELPNAVLVGSSASSAAIRASMAPLCAAMVTDLLPALSPLLSPILPPSGEATSHRLKLVDHFVELVSQSEGLFQQGLFVEPSQFQIVLNLARLDDACFADDEGAVASPPPPSPPPPSPPPTGLPAHSPRRSLAASQQQPSCSPRCLLWGCACRCRAFHGVCAAGTRQLDCLRATCRTTRSPCRPRHHAAAEYFSNL</sequence>
<feature type="region of interest" description="Disordered" evidence="1">
    <location>
        <begin position="55"/>
        <end position="78"/>
    </location>
</feature>
<evidence type="ECO:0000256" key="1">
    <source>
        <dbReference type="SAM" id="MobiDB-lite"/>
    </source>
</evidence>
<name>A0A7S3TSM3_EMIHU</name>
<feature type="compositionally biased region" description="Basic and acidic residues" evidence="1">
    <location>
        <begin position="55"/>
        <end position="64"/>
    </location>
</feature>
<proteinExistence type="predicted"/>
<reference evidence="2" key="1">
    <citation type="submission" date="2021-01" db="EMBL/GenBank/DDBJ databases">
        <authorList>
            <person name="Corre E."/>
            <person name="Pelletier E."/>
            <person name="Niang G."/>
            <person name="Scheremetjew M."/>
            <person name="Finn R."/>
            <person name="Kale V."/>
            <person name="Holt S."/>
            <person name="Cochrane G."/>
            <person name="Meng A."/>
            <person name="Brown T."/>
            <person name="Cohen L."/>
        </authorList>
    </citation>
    <scope>NUCLEOTIDE SEQUENCE</scope>
    <source>
        <strain evidence="2">379</strain>
    </source>
</reference>
<feature type="compositionally biased region" description="Pro residues" evidence="1">
    <location>
        <begin position="630"/>
        <end position="645"/>
    </location>
</feature>
<accession>A0A7S3TSM3</accession>